<accession>A0ABM6Y8T8</accession>
<keyword evidence="2" id="KW-1185">Reference proteome</keyword>
<sequence length="143" mass="16200">MVVLILERVKTSQRGEMSRLAIELKPGVFVASINARVRDQIWKKISEEWKSDAIMLYSSNSEQGYGIRSHGDPSREIMDFDGLLLMSKPDSKHDQKVIMSVSDFSKVTEDEVSPFSDLKGFFNEKANSLLLEADDPNESKEQT</sequence>
<dbReference type="Gene3D" id="3.30.70.240">
    <property type="match status" value="1"/>
</dbReference>
<dbReference type="InterPro" id="IPR010152">
    <property type="entry name" value="CRISPR-assoc_prot_Cas2_sub"/>
</dbReference>
<dbReference type="Pfam" id="PF09707">
    <property type="entry name" value="Cas_Cas2CT1978"/>
    <property type="match status" value="1"/>
</dbReference>
<evidence type="ECO:0000313" key="1">
    <source>
        <dbReference type="EMBL" id="AXR64353.1"/>
    </source>
</evidence>
<dbReference type="EMBL" id="CP030144">
    <property type="protein sequence ID" value="AXR64353.1"/>
    <property type="molecule type" value="Genomic_DNA"/>
</dbReference>
<organism evidence="1 2">
    <name type="scientific">Leptospira mayottensis</name>
    <dbReference type="NCBI Taxonomy" id="1137606"/>
    <lineage>
        <taxon>Bacteria</taxon>
        <taxon>Pseudomonadati</taxon>
        <taxon>Spirochaetota</taxon>
        <taxon>Spirochaetia</taxon>
        <taxon>Leptospirales</taxon>
        <taxon>Leptospiraceae</taxon>
        <taxon>Leptospira</taxon>
    </lineage>
</organism>
<dbReference type="Proteomes" id="UP000258889">
    <property type="component" value="Chromosome i"/>
</dbReference>
<name>A0ABM6Y8T8_9LEPT</name>
<dbReference type="CDD" id="cd09755">
    <property type="entry name" value="Cas2_I-E"/>
    <property type="match status" value="1"/>
</dbReference>
<protein>
    <submittedName>
        <fullName evidence="1">Type I-E CRISPR-associated endoribonuclease Cas2</fullName>
    </submittedName>
</protein>
<reference evidence="1 2" key="1">
    <citation type="submission" date="2018-09" db="EMBL/GenBank/DDBJ databases">
        <title>Complete Genome sequences of three Leptospira mayottensis isolates obtained from Tenrecid mammals endemic to the Malagasy region.</title>
        <authorList>
            <person name="Cordonin C."/>
            <person name="Toty C."/>
        </authorList>
    </citation>
    <scope>NUCLEOTIDE SEQUENCE [LARGE SCALE GENOMIC DNA]</scope>
    <source>
        <strain evidence="1 2">MDI222</strain>
    </source>
</reference>
<proteinExistence type="predicted"/>
<evidence type="ECO:0000313" key="2">
    <source>
        <dbReference type="Proteomes" id="UP000258889"/>
    </source>
</evidence>
<gene>
    <name evidence="1" type="primary">cas2e</name>
    <name evidence="1" type="ORF">DQM28_09135</name>
</gene>
<dbReference type="NCBIfam" id="TIGR01873">
    <property type="entry name" value="cas_CT1978"/>
    <property type="match status" value="1"/>
</dbReference>